<dbReference type="AlphaFoldDB" id="A0A367YTY5"/>
<dbReference type="GO" id="GO:0016887">
    <property type="term" value="F:ATP hydrolysis activity"/>
    <property type="evidence" value="ECO:0007669"/>
    <property type="project" value="InterPro"/>
</dbReference>
<dbReference type="GO" id="GO:0140359">
    <property type="term" value="F:ABC-type transporter activity"/>
    <property type="evidence" value="ECO:0007669"/>
    <property type="project" value="InterPro"/>
</dbReference>
<keyword evidence="9" id="KW-1185">Reference proteome</keyword>
<evidence type="ECO:0000313" key="9">
    <source>
        <dbReference type="Proteomes" id="UP000252770"/>
    </source>
</evidence>
<keyword evidence="6" id="KW-0472">Membrane</keyword>
<organism evidence="8 9">
    <name type="scientific">Desertihabitans brevis</name>
    <dbReference type="NCBI Taxonomy" id="2268447"/>
    <lineage>
        <taxon>Bacteria</taxon>
        <taxon>Bacillati</taxon>
        <taxon>Actinomycetota</taxon>
        <taxon>Actinomycetes</taxon>
        <taxon>Propionibacteriales</taxon>
        <taxon>Propionibacteriaceae</taxon>
        <taxon>Desertihabitans</taxon>
    </lineage>
</organism>
<reference evidence="8 9" key="1">
    <citation type="submission" date="2018-07" db="EMBL/GenBank/DDBJ databases">
        <title>Desertimonas flava gen. nov. sp. nov.</title>
        <authorList>
            <person name="Liu S."/>
        </authorList>
    </citation>
    <scope>NUCLEOTIDE SEQUENCE [LARGE SCALE GENOMIC DNA]</scope>
    <source>
        <strain evidence="8 9">16Sb5-5</strain>
    </source>
</reference>
<evidence type="ECO:0000259" key="7">
    <source>
        <dbReference type="PROSITE" id="PS50893"/>
    </source>
</evidence>
<evidence type="ECO:0000313" key="8">
    <source>
        <dbReference type="EMBL" id="RCK69355.1"/>
    </source>
</evidence>
<dbReference type="InterPro" id="IPR003439">
    <property type="entry name" value="ABC_transporter-like_ATP-bd"/>
</dbReference>
<dbReference type="Gene3D" id="2.40.50.100">
    <property type="match status" value="1"/>
</dbReference>
<sequence>MATIELVGVQKDYGRGRKAVRAVHDLSYTIADGHFVSLLGPSGCGKSTTLNMIAGLEDITGGEILIDGARVDDLEPDKRDLAFVFQDYALYPHMDVRDNIGFGLRMRKVDKAETERRVVDAARRLDIEHVLGNRPRNLSGGQRQRVALARAIARRPKVFLFDEPLSNLDALLRDQTRSELKLLHAELGATSVYVTHDQEEAMTLSDRIVVMSRGKLEQYGTPYEIYHRPATTFVASFVGKPRMNLLPSARVERGRYAVGGSTFTVDVAGLDAEQVRLGLRPEECSLRRAADGEDASGEVKVVEPLGNVSDVTVDLGSALFVVRVPGFSELTVGDRVVLGAERATVHCFDPTSEERLTGADR</sequence>
<dbReference type="Gene3D" id="2.40.50.140">
    <property type="entry name" value="Nucleic acid-binding proteins"/>
    <property type="match status" value="1"/>
</dbReference>
<gene>
    <name evidence="8" type="ORF">DT076_10695</name>
</gene>
<keyword evidence="1" id="KW-0813">Transport</keyword>
<dbReference type="CDD" id="cd03301">
    <property type="entry name" value="ABC_MalK_N"/>
    <property type="match status" value="1"/>
</dbReference>
<dbReference type="InterPro" id="IPR003593">
    <property type="entry name" value="AAA+_ATPase"/>
</dbReference>
<dbReference type="Pfam" id="PF00005">
    <property type="entry name" value="ABC_tran"/>
    <property type="match status" value="1"/>
</dbReference>
<dbReference type="PANTHER" id="PTHR43875">
    <property type="entry name" value="MALTODEXTRIN IMPORT ATP-BINDING PROTEIN MSMX"/>
    <property type="match status" value="1"/>
</dbReference>
<evidence type="ECO:0000256" key="4">
    <source>
        <dbReference type="ARBA" id="ARBA00022840"/>
    </source>
</evidence>
<dbReference type="EMBL" id="QOUI01000006">
    <property type="protein sequence ID" value="RCK69355.1"/>
    <property type="molecule type" value="Genomic_DNA"/>
</dbReference>
<dbReference type="InterPro" id="IPR017871">
    <property type="entry name" value="ABC_transporter-like_CS"/>
</dbReference>
<dbReference type="FunFam" id="3.40.50.300:FF:000042">
    <property type="entry name" value="Maltose/maltodextrin ABC transporter, ATP-binding protein"/>
    <property type="match status" value="1"/>
</dbReference>
<dbReference type="InterPro" id="IPR027417">
    <property type="entry name" value="P-loop_NTPase"/>
</dbReference>
<accession>A0A367YTY5</accession>
<keyword evidence="4 8" id="KW-0067">ATP-binding</keyword>
<name>A0A367YTY5_9ACTN</name>
<proteinExistence type="predicted"/>
<dbReference type="PANTHER" id="PTHR43875:SF15">
    <property type="entry name" value="TREHALOSE IMPORT ATP-BINDING PROTEIN SUGC"/>
    <property type="match status" value="1"/>
</dbReference>
<evidence type="ECO:0000256" key="6">
    <source>
        <dbReference type="ARBA" id="ARBA00023136"/>
    </source>
</evidence>
<dbReference type="PROSITE" id="PS50893">
    <property type="entry name" value="ABC_TRANSPORTER_2"/>
    <property type="match status" value="1"/>
</dbReference>
<keyword evidence="2" id="KW-1003">Cell membrane</keyword>
<dbReference type="SUPFAM" id="SSF52540">
    <property type="entry name" value="P-loop containing nucleoside triphosphate hydrolases"/>
    <property type="match status" value="1"/>
</dbReference>
<dbReference type="RefSeq" id="WP_114126673.1">
    <property type="nucleotide sequence ID" value="NZ_QOUI01000006.1"/>
</dbReference>
<protein>
    <submittedName>
        <fullName evidence="8">ABC transporter ATP-binding protein</fullName>
    </submittedName>
</protein>
<dbReference type="SMART" id="SM00382">
    <property type="entry name" value="AAA"/>
    <property type="match status" value="1"/>
</dbReference>
<evidence type="ECO:0000256" key="2">
    <source>
        <dbReference type="ARBA" id="ARBA00022475"/>
    </source>
</evidence>
<dbReference type="GO" id="GO:0055052">
    <property type="term" value="C:ATP-binding cassette (ABC) transporter complex, substrate-binding subunit-containing"/>
    <property type="evidence" value="ECO:0007669"/>
    <property type="project" value="TreeGrafter"/>
</dbReference>
<dbReference type="InterPro" id="IPR015855">
    <property type="entry name" value="ABC_transpr_MalK-like"/>
</dbReference>
<comment type="caution">
    <text evidence="8">The sequence shown here is derived from an EMBL/GenBank/DDBJ whole genome shotgun (WGS) entry which is preliminary data.</text>
</comment>
<dbReference type="GO" id="GO:0008643">
    <property type="term" value="P:carbohydrate transport"/>
    <property type="evidence" value="ECO:0007669"/>
    <property type="project" value="InterPro"/>
</dbReference>
<dbReference type="Proteomes" id="UP000252770">
    <property type="component" value="Unassembled WGS sequence"/>
</dbReference>
<dbReference type="PROSITE" id="PS00211">
    <property type="entry name" value="ABC_TRANSPORTER_1"/>
    <property type="match status" value="1"/>
</dbReference>
<feature type="domain" description="ABC transporter" evidence="7">
    <location>
        <begin position="4"/>
        <end position="238"/>
    </location>
</feature>
<evidence type="ECO:0000256" key="3">
    <source>
        <dbReference type="ARBA" id="ARBA00022741"/>
    </source>
</evidence>
<evidence type="ECO:0000256" key="5">
    <source>
        <dbReference type="ARBA" id="ARBA00022967"/>
    </source>
</evidence>
<dbReference type="NCBIfam" id="NF008653">
    <property type="entry name" value="PRK11650.1"/>
    <property type="match status" value="1"/>
</dbReference>
<dbReference type="InterPro" id="IPR008995">
    <property type="entry name" value="Mo/tungstate-bd_C_term_dom"/>
</dbReference>
<evidence type="ECO:0000256" key="1">
    <source>
        <dbReference type="ARBA" id="ARBA00022448"/>
    </source>
</evidence>
<keyword evidence="3" id="KW-0547">Nucleotide-binding</keyword>
<dbReference type="GO" id="GO:0005524">
    <property type="term" value="F:ATP binding"/>
    <property type="evidence" value="ECO:0007669"/>
    <property type="project" value="UniProtKB-KW"/>
</dbReference>
<dbReference type="InterPro" id="IPR047641">
    <property type="entry name" value="ABC_transpr_MalK/UgpC-like"/>
</dbReference>
<dbReference type="Pfam" id="PF08402">
    <property type="entry name" value="TOBE_2"/>
    <property type="match status" value="1"/>
</dbReference>
<keyword evidence="5" id="KW-1278">Translocase</keyword>
<dbReference type="Gene3D" id="3.40.50.300">
    <property type="entry name" value="P-loop containing nucleotide triphosphate hydrolases"/>
    <property type="match status" value="1"/>
</dbReference>
<dbReference type="InterPro" id="IPR013611">
    <property type="entry name" value="Transp-assoc_OB_typ2"/>
</dbReference>
<dbReference type="InterPro" id="IPR012340">
    <property type="entry name" value="NA-bd_OB-fold"/>
</dbReference>
<dbReference type="SUPFAM" id="SSF50331">
    <property type="entry name" value="MOP-like"/>
    <property type="match status" value="1"/>
</dbReference>